<evidence type="ECO:0000256" key="1">
    <source>
        <dbReference type="SAM" id="MobiDB-lite"/>
    </source>
</evidence>
<dbReference type="InterPro" id="IPR009003">
    <property type="entry name" value="Peptidase_S1_PA"/>
</dbReference>
<dbReference type="OMA" id="EPYRTLE"/>
<reference evidence="3" key="1">
    <citation type="journal article" date="2017" name="Nat. Microbiol.">
        <title>Global analysis of biosynthetic gene clusters reveals vast potential of secondary metabolite production in Penicillium species.</title>
        <authorList>
            <person name="Nielsen J.C."/>
            <person name="Grijseels S."/>
            <person name="Prigent S."/>
            <person name="Ji B."/>
            <person name="Dainat J."/>
            <person name="Nielsen K.F."/>
            <person name="Frisvad J.C."/>
            <person name="Workman M."/>
            <person name="Nielsen J."/>
        </authorList>
    </citation>
    <scope>NUCLEOTIDE SEQUENCE [LARGE SCALE GENOMIC DNA]</scope>
    <source>
        <strain evidence="3">IBT 11843</strain>
    </source>
</reference>
<dbReference type="Proteomes" id="UP000191522">
    <property type="component" value="Unassembled WGS sequence"/>
</dbReference>
<evidence type="ECO:0000313" key="2">
    <source>
        <dbReference type="EMBL" id="OQD74744.1"/>
    </source>
</evidence>
<sequence length="663" mass="75055">MTTTSLTRSTSRGSSFELAYASPVISLGALRLMGVGTESLERHNSKRHRPRAFHDEEGKYGEDGRKRRSLGSSDDEGEITEDGFSNEDLRVGGPYLCSLPLLTIPILVAHPLHGLLQEKVSSGGTFSERIHAILRDKGVRLIASGPWDHPVTFCLRQSKYYPEDEPIPTILILAARFVVDDDWLQAARRIHSLLRQERVARISVEIADPQAFRQPSMSPVLDSDPIWNKWSSVLSDILRTVELRDIQLIGCYRRGRNKGKENPVTILVIVNIDSQRKWRNTREIITKILDKWTLPLVAVEIIKDRRSSLKDPVEPEAKTGFNTELLTGRAMAGGPIAHSSNDQGSGTLGGFIELQGPSTQKWTCFALTCFHVINPRDRDIDIRGQGRAFARRWRTEGLSMKYPETDDPKMPRQFLRTSHPSLRAKKKQIDDHQEGIDWYCDQPRYKRALKMVKNDLFDMLKEAQKEAWREDDSDIRELKGEINRIESFFRTSDNILGFVRVASGLRLKNIHTLGNITYPTNLDWALVEVDLEKRTPSNKLEFKKLGTIMSLEELSNLSESDMATQLQYQGYRSGYRQVRYNGLQVAEIEGSKATLEYTISGPKNHATLRGDSGSLLYTSHSKVVGMVIGGFDNTPIARFTRIDDLTKDIIEHTGAIGIRMWAN</sequence>
<dbReference type="OrthoDB" id="5424209at2759"/>
<keyword evidence="3" id="KW-1185">Reference proteome</keyword>
<feature type="compositionally biased region" description="Acidic residues" evidence="1">
    <location>
        <begin position="73"/>
        <end position="85"/>
    </location>
</feature>
<gene>
    <name evidence="2" type="ORF">PENDEC_c009G06182</name>
</gene>
<proteinExistence type="predicted"/>
<name>A0A1V6PCK9_PENDC</name>
<dbReference type="AlphaFoldDB" id="A0A1V6PCK9"/>
<accession>A0A1V6PCK9</accession>
<dbReference type="STRING" id="69771.A0A1V6PCK9"/>
<protein>
    <submittedName>
        <fullName evidence="2">Uncharacterized protein</fullName>
    </submittedName>
</protein>
<organism evidence="2 3">
    <name type="scientific">Penicillium decumbens</name>
    <dbReference type="NCBI Taxonomy" id="69771"/>
    <lineage>
        <taxon>Eukaryota</taxon>
        <taxon>Fungi</taxon>
        <taxon>Dikarya</taxon>
        <taxon>Ascomycota</taxon>
        <taxon>Pezizomycotina</taxon>
        <taxon>Eurotiomycetes</taxon>
        <taxon>Eurotiomycetidae</taxon>
        <taxon>Eurotiales</taxon>
        <taxon>Aspergillaceae</taxon>
        <taxon>Penicillium</taxon>
    </lineage>
</organism>
<feature type="compositionally biased region" description="Basic and acidic residues" evidence="1">
    <location>
        <begin position="52"/>
        <end position="65"/>
    </location>
</feature>
<feature type="region of interest" description="Disordered" evidence="1">
    <location>
        <begin position="39"/>
        <end position="85"/>
    </location>
</feature>
<dbReference type="EMBL" id="MDYL01000009">
    <property type="protein sequence ID" value="OQD74744.1"/>
    <property type="molecule type" value="Genomic_DNA"/>
</dbReference>
<comment type="caution">
    <text evidence="2">The sequence shown here is derived from an EMBL/GenBank/DDBJ whole genome shotgun (WGS) entry which is preliminary data.</text>
</comment>
<dbReference type="SUPFAM" id="SSF50494">
    <property type="entry name" value="Trypsin-like serine proteases"/>
    <property type="match status" value="1"/>
</dbReference>
<evidence type="ECO:0000313" key="3">
    <source>
        <dbReference type="Proteomes" id="UP000191522"/>
    </source>
</evidence>